<feature type="region of interest" description="Disordered" evidence="8">
    <location>
        <begin position="409"/>
        <end position="453"/>
    </location>
</feature>
<keyword evidence="3" id="KW-0378">Hydrolase</keyword>
<dbReference type="SUPFAM" id="SSF52540">
    <property type="entry name" value="P-loop containing nucleoside triphosphate hydrolases"/>
    <property type="match status" value="2"/>
</dbReference>
<evidence type="ECO:0000256" key="4">
    <source>
        <dbReference type="ARBA" id="ARBA00022806"/>
    </source>
</evidence>
<keyword evidence="9" id="KW-0812">Transmembrane</keyword>
<dbReference type="SUPFAM" id="SSF68906">
    <property type="entry name" value="SAP domain"/>
    <property type="match status" value="1"/>
</dbReference>
<keyword evidence="14" id="KW-1185">Reference proteome</keyword>
<dbReference type="InterPro" id="IPR011545">
    <property type="entry name" value="DEAD/DEAH_box_helicase_dom"/>
</dbReference>
<dbReference type="GO" id="GO:0016787">
    <property type="term" value="F:hydrolase activity"/>
    <property type="evidence" value="ECO:0007669"/>
    <property type="project" value="UniProtKB-KW"/>
</dbReference>
<keyword evidence="9" id="KW-1133">Transmembrane helix</keyword>
<dbReference type="GO" id="GO:0006281">
    <property type="term" value="P:DNA repair"/>
    <property type="evidence" value="ECO:0007669"/>
    <property type="project" value="UniProtKB-KW"/>
</dbReference>
<dbReference type="InterPro" id="IPR047112">
    <property type="entry name" value="RecG/Mfd"/>
</dbReference>
<dbReference type="SMART" id="SM01058">
    <property type="entry name" value="CarD_TRCF"/>
    <property type="match status" value="1"/>
</dbReference>
<feature type="domain" description="Helicase ATP-binding" evidence="11">
    <location>
        <begin position="676"/>
        <end position="842"/>
    </location>
</feature>
<evidence type="ECO:0000313" key="13">
    <source>
        <dbReference type="EMBL" id="KAK1745909.1"/>
    </source>
</evidence>
<keyword evidence="5" id="KW-0067">ATP-binding</keyword>
<evidence type="ECO:0000256" key="2">
    <source>
        <dbReference type="ARBA" id="ARBA00022763"/>
    </source>
</evidence>
<dbReference type="Gene3D" id="3.90.1150.50">
    <property type="entry name" value="Transcription-repair-coupling factor, D7 domain"/>
    <property type="match status" value="1"/>
</dbReference>
<evidence type="ECO:0000256" key="3">
    <source>
        <dbReference type="ARBA" id="ARBA00022801"/>
    </source>
</evidence>
<dbReference type="Proteomes" id="UP001224775">
    <property type="component" value="Unassembled WGS sequence"/>
</dbReference>
<dbReference type="Gene3D" id="2.40.10.170">
    <property type="match status" value="1"/>
</dbReference>
<dbReference type="GO" id="GO:0005524">
    <property type="term" value="F:ATP binding"/>
    <property type="evidence" value="ECO:0007669"/>
    <property type="project" value="UniProtKB-KW"/>
</dbReference>
<dbReference type="InterPro" id="IPR001650">
    <property type="entry name" value="Helicase_C-like"/>
</dbReference>
<feature type="compositionally biased region" description="Acidic residues" evidence="8">
    <location>
        <begin position="139"/>
        <end position="164"/>
    </location>
</feature>
<dbReference type="PROSITE" id="PS51192">
    <property type="entry name" value="HELICASE_ATP_BIND_1"/>
    <property type="match status" value="1"/>
</dbReference>
<evidence type="ECO:0000259" key="11">
    <source>
        <dbReference type="PROSITE" id="PS51192"/>
    </source>
</evidence>
<feature type="compositionally biased region" description="Basic and acidic residues" evidence="8">
    <location>
        <begin position="293"/>
        <end position="302"/>
    </location>
</feature>
<keyword evidence="7" id="KW-0234">DNA repair</keyword>
<feature type="region of interest" description="Disordered" evidence="8">
    <location>
        <begin position="1318"/>
        <end position="1338"/>
    </location>
</feature>
<dbReference type="InterPro" id="IPR003711">
    <property type="entry name" value="CarD-like/TRCF_RID"/>
</dbReference>
<dbReference type="SUPFAM" id="SSF143517">
    <property type="entry name" value="TRCF domain-like"/>
    <property type="match status" value="1"/>
</dbReference>
<keyword evidence="2" id="KW-0227">DNA damage</keyword>
<dbReference type="InterPro" id="IPR005118">
    <property type="entry name" value="TRCF_C"/>
</dbReference>
<evidence type="ECO:0000256" key="1">
    <source>
        <dbReference type="ARBA" id="ARBA00022741"/>
    </source>
</evidence>
<dbReference type="SMART" id="SM00513">
    <property type="entry name" value="SAP"/>
    <property type="match status" value="1"/>
</dbReference>
<dbReference type="PROSITE" id="PS50800">
    <property type="entry name" value="SAP"/>
    <property type="match status" value="1"/>
</dbReference>
<evidence type="ECO:0000313" key="14">
    <source>
        <dbReference type="Proteomes" id="UP001224775"/>
    </source>
</evidence>
<dbReference type="Pfam" id="PF00271">
    <property type="entry name" value="Helicase_C"/>
    <property type="match status" value="1"/>
</dbReference>
<evidence type="ECO:0000256" key="5">
    <source>
        <dbReference type="ARBA" id="ARBA00022840"/>
    </source>
</evidence>
<dbReference type="SMART" id="SM00487">
    <property type="entry name" value="DEXDc"/>
    <property type="match status" value="1"/>
</dbReference>
<evidence type="ECO:0000256" key="7">
    <source>
        <dbReference type="ARBA" id="ARBA00023204"/>
    </source>
</evidence>
<dbReference type="Gene3D" id="3.40.50.300">
    <property type="entry name" value="P-loop containing nucleotide triphosphate hydrolases"/>
    <property type="match status" value="2"/>
</dbReference>
<dbReference type="InterPro" id="IPR036361">
    <property type="entry name" value="SAP_dom_sf"/>
</dbReference>
<evidence type="ECO:0000256" key="9">
    <source>
        <dbReference type="SAM" id="Phobius"/>
    </source>
</evidence>
<keyword evidence="1" id="KW-0547">Nucleotide-binding</keyword>
<sequence length="1338" mass="147888">MTSCLKLRSTTTSTVIRYISSIPSGRPLLLATMLLSTIILIYIPVSIHSFSPPLNRRSIRVTNNHHKLLISTHQQTSHHHPRDDVSLQATSAADAATDISKLKVVELKDRLRELSLPLSGNKSELVERLSEHYRLLSSNDDDDDVSDDDGNEAEVDEDGDELDSDMPSAATVTAAANDVGEDINGGQDLTQPTEESSPPPPITQLETNMPPNGAVAADTNDDDDDDDSITTAKASWGDLEGLEEERLAKLEEEEAAASKTIHPKFTAPSNLYTGVYDSPQAKGSTSGTYTGDDEGKNYFRNDPKKEVELAQKRDALQNAKLNEMFSEEDESNVARQAKIQELMAEDDAKWQEERRKRLLGKYAAVESWEEVEKLQKEDREKEMKEINMKVNLAKEAGVTLTLLEPTDGAATGGIDGGTSESRVDFGRTKSSSWFGPEEGLELDLPETKGGDGNVVREDGPRVVNGQITSREQLMGISVGSAGGWSLEVFPGDFVVHRKYGIGRYDKTVLNPKTKLTPEEKEAAEERRKEIINEQMKDGKQLEEIQRVVEAFGSAADKDPISNPLATLLEIAYSDAVVHVPIERAYRLSRYRAGDAAVKPRLSRVKGEAWAKAKRKVEANTVQMAEDVLALYATRETLNRAPFDPSAEGMVKVFSKSFPFEPTPDQKKCFEDVENDMVWRSRPMDRLICGDVGFGKTEVALRALFRAVANGRQAALLAPTGVLAAQHFKQVVRRMGEETEHKFRIALLRGGMGKNTKKGRELRASIAAGEVDIIVGTHALLSNGMKFNDLGLLCIDEEQRFGVNQKERLKLICNCVDVLTLSATPIPRTLQMSLSGIRDTSTIRSPPPMRKPTISYVQEYEESLIKSAVEKELARDGQCYYVVPRISQLQDANDLLLRIFPGLRVIQAHGRMSRGAAEDNVAAFAEGGHDVLLATTVIENGVDIPRVNTIIIQNAQAFGMSTLYQLRGRVGRSDLQAYAYFFHKNDAITEQSAQRLQAMADLHELGSGFDVANRDLEIRGAGSLLGTEQSGMAAKVGFDLYMRMLKKSIRQLRGLDLPVVPRSNVILPGGEGSIEWDAASDEAIASYLIPDSYIEDAKERSKQEGVARLAESTARLVEITNEWKDKYGGIPSELQNNLKSLHLNSCLRQLGIDIVGLDESTGDCILRSPGLRPRHWAMICSQLPRGAPPKGLDVVFPARFTFSTGDVEITGGKKVDLDEFISPNYADDDEEWDALDEEEVEAMKEISSASTIKNMQDVEIQNYPRFVVKKLGTSVDEGSRVDSLLKVLLPPTKVVFTKQEKDKEKAKLAAELRDKREAIARQKKEQEKLNSRRLGGFGY</sequence>
<dbReference type="Pfam" id="PF02037">
    <property type="entry name" value="SAP"/>
    <property type="match status" value="1"/>
</dbReference>
<feature type="transmembrane region" description="Helical" evidence="9">
    <location>
        <begin position="27"/>
        <end position="47"/>
    </location>
</feature>
<keyword evidence="4" id="KW-0347">Helicase</keyword>
<feature type="compositionally biased region" description="Acidic residues" evidence="8">
    <location>
        <begin position="219"/>
        <end position="228"/>
    </location>
</feature>
<evidence type="ECO:0000256" key="6">
    <source>
        <dbReference type="ARBA" id="ARBA00023125"/>
    </source>
</evidence>
<dbReference type="Pfam" id="PF00270">
    <property type="entry name" value="DEAD"/>
    <property type="match status" value="1"/>
</dbReference>
<dbReference type="InterPro" id="IPR027417">
    <property type="entry name" value="P-loop_NTPase"/>
</dbReference>
<name>A0AAD8YI11_9STRA</name>
<comment type="caution">
    <text evidence="13">The sequence shown here is derived from an EMBL/GenBank/DDBJ whole genome shotgun (WGS) entry which is preliminary data.</text>
</comment>
<dbReference type="GO" id="GO:0003678">
    <property type="term" value="F:DNA helicase activity"/>
    <property type="evidence" value="ECO:0007669"/>
    <property type="project" value="TreeGrafter"/>
</dbReference>
<reference evidence="13" key="1">
    <citation type="submission" date="2023-06" db="EMBL/GenBank/DDBJ databases">
        <title>Survivors Of The Sea: Transcriptome response of Skeletonema marinoi to long-term dormancy.</title>
        <authorList>
            <person name="Pinder M.I.M."/>
            <person name="Kourtchenko O."/>
            <person name="Robertson E.K."/>
            <person name="Larsson T."/>
            <person name="Maumus F."/>
            <person name="Osuna-Cruz C.M."/>
            <person name="Vancaester E."/>
            <person name="Stenow R."/>
            <person name="Vandepoele K."/>
            <person name="Ploug H."/>
            <person name="Bruchert V."/>
            <person name="Godhe A."/>
            <person name="Topel M."/>
        </authorList>
    </citation>
    <scope>NUCLEOTIDE SEQUENCE</scope>
    <source>
        <strain evidence="13">R05AC</strain>
    </source>
</reference>
<keyword evidence="6" id="KW-0238">DNA-binding</keyword>
<dbReference type="InterPro" id="IPR003034">
    <property type="entry name" value="SAP_dom"/>
</dbReference>
<evidence type="ECO:0000259" key="12">
    <source>
        <dbReference type="PROSITE" id="PS51194"/>
    </source>
</evidence>
<feature type="region of interest" description="Disordered" evidence="8">
    <location>
        <begin position="136"/>
        <end position="302"/>
    </location>
</feature>
<dbReference type="EMBL" id="JATAAI010000005">
    <property type="protein sequence ID" value="KAK1745909.1"/>
    <property type="molecule type" value="Genomic_DNA"/>
</dbReference>
<dbReference type="PROSITE" id="PS51194">
    <property type="entry name" value="HELICASE_CTER"/>
    <property type="match status" value="1"/>
</dbReference>
<evidence type="ECO:0000256" key="8">
    <source>
        <dbReference type="SAM" id="MobiDB-lite"/>
    </source>
</evidence>
<dbReference type="InterPro" id="IPR014001">
    <property type="entry name" value="Helicase_ATP-bd"/>
</dbReference>
<organism evidence="13 14">
    <name type="scientific">Skeletonema marinoi</name>
    <dbReference type="NCBI Taxonomy" id="267567"/>
    <lineage>
        <taxon>Eukaryota</taxon>
        <taxon>Sar</taxon>
        <taxon>Stramenopiles</taxon>
        <taxon>Ochrophyta</taxon>
        <taxon>Bacillariophyta</taxon>
        <taxon>Coscinodiscophyceae</taxon>
        <taxon>Thalassiosirophycidae</taxon>
        <taxon>Thalassiosirales</taxon>
        <taxon>Skeletonemataceae</taxon>
        <taxon>Skeletonema</taxon>
        <taxon>Skeletonema marinoi-dohrnii complex</taxon>
    </lineage>
</organism>
<protein>
    <submittedName>
        <fullName evidence="13">Transcription-repair-coupling factor</fullName>
    </submittedName>
</protein>
<dbReference type="Gene3D" id="1.10.720.30">
    <property type="entry name" value="SAP domain"/>
    <property type="match status" value="1"/>
</dbReference>
<dbReference type="PANTHER" id="PTHR47964">
    <property type="entry name" value="ATP-DEPENDENT DNA HELICASE HOMOLOG RECG, CHLOROPLASTIC"/>
    <property type="match status" value="1"/>
</dbReference>
<dbReference type="PANTHER" id="PTHR47964:SF1">
    <property type="entry name" value="ATP-DEPENDENT DNA HELICASE HOMOLOG RECG, CHLOROPLASTIC"/>
    <property type="match status" value="1"/>
</dbReference>
<feature type="domain" description="SAP" evidence="10">
    <location>
        <begin position="99"/>
        <end position="133"/>
    </location>
</feature>
<evidence type="ECO:0000259" key="10">
    <source>
        <dbReference type="PROSITE" id="PS50800"/>
    </source>
</evidence>
<feature type="domain" description="Helicase C-terminal" evidence="12">
    <location>
        <begin position="859"/>
        <end position="1016"/>
    </location>
</feature>
<dbReference type="InterPro" id="IPR037235">
    <property type="entry name" value="TRCF-like_C_D7"/>
</dbReference>
<dbReference type="Pfam" id="PF03461">
    <property type="entry name" value="TRCF"/>
    <property type="match status" value="1"/>
</dbReference>
<feature type="compositionally biased region" description="Basic and acidic residues" evidence="8">
    <location>
        <begin position="1318"/>
        <end position="1329"/>
    </location>
</feature>
<gene>
    <name evidence="13" type="ORF">QTG54_003833</name>
</gene>
<dbReference type="SMART" id="SM00490">
    <property type="entry name" value="HELICc"/>
    <property type="match status" value="1"/>
</dbReference>
<keyword evidence="9" id="KW-0472">Membrane</keyword>
<accession>A0AAD8YI11</accession>
<dbReference type="GO" id="GO:0003677">
    <property type="term" value="F:DNA binding"/>
    <property type="evidence" value="ECO:0007669"/>
    <property type="project" value="UniProtKB-KW"/>
</dbReference>
<proteinExistence type="predicted"/>